<dbReference type="EMBL" id="JANEYG010000028">
    <property type="protein sequence ID" value="KAJ8918020.1"/>
    <property type="molecule type" value="Genomic_DNA"/>
</dbReference>
<dbReference type="InterPro" id="IPR036045">
    <property type="entry name" value="Sec1-like_sf"/>
</dbReference>
<dbReference type="Proteomes" id="UP001159042">
    <property type="component" value="Unassembled WGS sequence"/>
</dbReference>
<evidence type="ECO:0008006" key="4">
    <source>
        <dbReference type="Google" id="ProtNLM"/>
    </source>
</evidence>
<keyword evidence="3" id="KW-1185">Reference proteome</keyword>
<dbReference type="Pfam" id="PF00995">
    <property type="entry name" value="Sec1"/>
    <property type="match status" value="1"/>
</dbReference>
<comment type="similarity">
    <text evidence="1">Belongs to the STXBP/unc-18/SEC1 family.</text>
</comment>
<evidence type="ECO:0000313" key="3">
    <source>
        <dbReference type="Proteomes" id="UP001159042"/>
    </source>
</evidence>
<dbReference type="Gene3D" id="1.25.40.850">
    <property type="match status" value="1"/>
</dbReference>
<dbReference type="AlphaFoldDB" id="A0AAV8VVT8"/>
<accession>A0AAV8VVT8</accession>
<gene>
    <name evidence="2" type="ORF">NQ315_011473</name>
</gene>
<sequence length="594" mass="67068">MDLMKKLSSLQEISKAQLSKILCINPNRKHLILEPRLIRPLERVCGVQWLKSFGVDKIFKLEATTPNFATNAVFYMIYSEIKTFKRVIDQIRSQVDIENPTKNKFHVIVVPRAICIFEEELEQLGLLYTVINLHSFQWMPVHLDVGVLSLELPDVFGSLYIHQNATNLPTLSKILWQLCFVVGKSKFILALGQYSVAILQQYEQLCDDRGETDKIDCDFGAVIVIDRNVDYTSALLTPGTYSALLNEVYTCRAGICENKEEITETLDEKCNPVTSKRVVSFSLDSVQDSVYADIKNRYFTEVTSVLSHLTKQLKSETVSSKEMALDEIKHYVQTKLQATKTRKKFITNHLLAAESIINILGHRYENQKHVEMNIMKDTDKTGSLSFLDELLVTENNEYVTLRLFCLLAITQKLSESEVKNFWHKYLQQFGFEKGFGFFNLVKAGIITEPVQGSGTLNLQNKIKLPKFTSSDFYVNTKNLKQVPADPDKVNLKYPTCASYVYGGAYIPLITQVAGMILNSIPVEDIRSKLEPLGALSVRNDKGYPLQTRSVLIYVVGGVTYAEIAACNLLETLTGARICILSDQVVTGNDLSGKK</sequence>
<dbReference type="Gene3D" id="3.40.50.2060">
    <property type="match status" value="1"/>
</dbReference>
<dbReference type="InterPro" id="IPR043154">
    <property type="entry name" value="Sec-1-like_dom1"/>
</dbReference>
<proteinExistence type="inferred from homology"/>
<evidence type="ECO:0000256" key="1">
    <source>
        <dbReference type="ARBA" id="ARBA00009884"/>
    </source>
</evidence>
<comment type="caution">
    <text evidence="2">The sequence shown here is derived from an EMBL/GenBank/DDBJ whole genome shotgun (WGS) entry which is preliminary data.</text>
</comment>
<dbReference type="GO" id="GO:0016192">
    <property type="term" value="P:vesicle-mediated transport"/>
    <property type="evidence" value="ECO:0007669"/>
    <property type="project" value="InterPro"/>
</dbReference>
<evidence type="ECO:0000313" key="2">
    <source>
        <dbReference type="EMBL" id="KAJ8918020.1"/>
    </source>
</evidence>
<dbReference type="Gene3D" id="3.40.50.1910">
    <property type="match status" value="2"/>
</dbReference>
<dbReference type="InterPro" id="IPR027482">
    <property type="entry name" value="Sec1-like_dom2"/>
</dbReference>
<organism evidence="2 3">
    <name type="scientific">Exocentrus adspersus</name>
    <dbReference type="NCBI Taxonomy" id="1586481"/>
    <lineage>
        <taxon>Eukaryota</taxon>
        <taxon>Metazoa</taxon>
        <taxon>Ecdysozoa</taxon>
        <taxon>Arthropoda</taxon>
        <taxon>Hexapoda</taxon>
        <taxon>Insecta</taxon>
        <taxon>Pterygota</taxon>
        <taxon>Neoptera</taxon>
        <taxon>Endopterygota</taxon>
        <taxon>Coleoptera</taxon>
        <taxon>Polyphaga</taxon>
        <taxon>Cucujiformia</taxon>
        <taxon>Chrysomeloidea</taxon>
        <taxon>Cerambycidae</taxon>
        <taxon>Lamiinae</taxon>
        <taxon>Acanthocinini</taxon>
        <taxon>Exocentrus</taxon>
    </lineage>
</organism>
<dbReference type="PANTHER" id="PTHR11679">
    <property type="entry name" value="VESICLE PROTEIN SORTING-ASSOCIATED"/>
    <property type="match status" value="1"/>
</dbReference>
<dbReference type="SUPFAM" id="SSF56815">
    <property type="entry name" value="Sec1/munc18-like (SM) proteins"/>
    <property type="match status" value="1"/>
</dbReference>
<reference evidence="2 3" key="1">
    <citation type="journal article" date="2023" name="Insect Mol. Biol.">
        <title>Genome sequencing provides insights into the evolution of gene families encoding plant cell wall-degrading enzymes in longhorned beetles.</title>
        <authorList>
            <person name="Shin N.R."/>
            <person name="Okamura Y."/>
            <person name="Kirsch R."/>
            <person name="Pauchet Y."/>
        </authorList>
    </citation>
    <scope>NUCLEOTIDE SEQUENCE [LARGE SCALE GENOMIC DNA]</scope>
    <source>
        <strain evidence="2">EAD_L_NR</strain>
    </source>
</reference>
<dbReference type="InterPro" id="IPR001619">
    <property type="entry name" value="Sec1-like"/>
</dbReference>
<dbReference type="InterPro" id="IPR043155">
    <property type="entry name" value="VPS33_dom3b"/>
</dbReference>
<name>A0AAV8VVT8_9CUCU</name>
<protein>
    <recommendedName>
        <fullName evidence="4">Vacuolar protein sorting-associated protein 33B</fullName>
    </recommendedName>
</protein>